<keyword evidence="3" id="KW-1185">Reference proteome</keyword>
<dbReference type="InterPro" id="IPR052517">
    <property type="entry name" value="GlcG_carb_metab_protein"/>
</dbReference>
<dbReference type="InterPro" id="IPR005624">
    <property type="entry name" value="PduO/GlcC-like"/>
</dbReference>
<dbReference type="EMBL" id="JAUYVH010000003">
    <property type="protein sequence ID" value="MDQ9170144.1"/>
    <property type="molecule type" value="Genomic_DNA"/>
</dbReference>
<sequence>MIKFFKGILLVALASTFNVNAQAAEASYSIKLMTPETALKAALATLKKCRDSGYQVGVAIVDRTGQTQVVLRDRFAGMHTPSAAVDKAWTAVSFKTNTTEFAQATQAGKPSSGIRQIPRVLAIGGGMMIEAGGNLYGGIGVSGAPTGEMDDMCAKAGIAAITEDLEM</sequence>
<dbReference type="InterPro" id="IPR038084">
    <property type="entry name" value="PduO/GlcC-like_sf"/>
</dbReference>
<keyword evidence="1" id="KW-0732">Signal</keyword>
<gene>
    <name evidence="2" type="ORF">Q8A64_06915</name>
</gene>
<evidence type="ECO:0000313" key="2">
    <source>
        <dbReference type="EMBL" id="MDQ9170144.1"/>
    </source>
</evidence>
<dbReference type="PANTHER" id="PTHR34309:SF10">
    <property type="entry name" value="SLR1406 PROTEIN"/>
    <property type="match status" value="1"/>
</dbReference>
<accession>A0ABU1BMQ8</accession>
<comment type="caution">
    <text evidence="2">The sequence shown here is derived from an EMBL/GenBank/DDBJ whole genome shotgun (WGS) entry which is preliminary data.</text>
</comment>
<dbReference type="Gene3D" id="3.30.450.150">
    <property type="entry name" value="Haem-degrading domain"/>
    <property type="match status" value="1"/>
</dbReference>
<feature type="signal peptide" evidence="1">
    <location>
        <begin position="1"/>
        <end position="23"/>
    </location>
</feature>
<dbReference type="Proteomes" id="UP001225596">
    <property type="component" value="Unassembled WGS sequence"/>
</dbReference>
<name>A0ABU1BMQ8_9BURK</name>
<evidence type="ECO:0000256" key="1">
    <source>
        <dbReference type="SAM" id="SignalP"/>
    </source>
</evidence>
<protein>
    <submittedName>
        <fullName evidence="2">Heme-binding protein</fullName>
    </submittedName>
</protein>
<organism evidence="2 3">
    <name type="scientific">Keguizhuia sedimenti</name>
    <dbReference type="NCBI Taxonomy" id="3064264"/>
    <lineage>
        <taxon>Bacteria</taxon>
        <taxon>Pseudomonadati</taxon>
        <taxon>Pseudomonadota</taxon>
        <taxon>Betaproteobacteria</taxon>
        <taxon>Burkholderiales</taxon>
        <taxon>Oxalobacteraceae</taxon>
        <taxon>Keguizhuia</taxon>
    </lineage>
</organism>
<dbReference type="Pfam" id="PF03928">
    <property type="entry name" value="HbpS-like"/>
    <property type="match status" value="1"/>
</dbReference>
<dbReference type="PANTHER" id="PTHR34309">
    <property type="entry name" value="SLR1406 PROTEIN"/>
    <property type="match status" value="1"/>
</dbReference>
<dbReference type="RefSeq" id="WP_338436078.1">
    <property type="nucleotide sequence ID" value="NZ_JAUYVH010000003.1"/>
</dbReference>
<dbReference type="SUPFAM" id="SSF143744">
    <property type="entry name" value="GlcG-like"/>
    <property type="match status" value="1"/>
</dbReference>
<evidence type="ECO:0000313" key="3">
    <source>
        <dbReference type="Proteomes" id="UP001225596"/>
    </source>
</evidence>
<feature type="chain" id="PRO_5046470990" evidence="1">
    <location>
        <begin position="24"/>
        <end position="167"/>
    </location>
</feature>
<reference evidence="2 3" key="1">
    <citation type="submission" date="2023-08" db="EMBL/GenBank/DDBJ databases">
        <title>Oxalobacteraceae gen .nov., isolated from river sludge outside the plant.</title>
        <authorList>
            <person name="Zhao S.Y."/>
        </authorList>
    </citation>
    <scope>NUCLEOTIDE SEQUENCE [LARGE SCALE GENOMIC DNA]</scope>
    <source>
        <strain evidence="2 3">R-40</strain>
    </source>
</reference>
<proteinExistence type="predicted"/>